<evidence type="ECO:0000313" key="9">
    <source>
        <dbReference type="Proteomes" id="UP001199816"/>
    </source>
</evidence>
<dbReference type="Gene3D" id="2.160.20.10">
    <property type="entry name" value="Single-stranded right-handed beta-helix, Pectin lyase-like"/>
    <property type="match status" value="1"/>
</dbReference>
<comment type="catalytic activity">
    <reaction evidence="5">
        <text>[(1-&gt;4)-alpha-D-galacturonosyl methyl ester](n) + n H2O = [(1-&gt;4)-alpha-D-galacturonosyl](n) + n methanol + n H(+)</text>
        <dbReference type="Rhea" id="RHEA:22380"/>
        <dbReference type="Rhea" id="RHEA-COMP:14570"/>
        <dbReference type="Rhea" id="RHEA-COMP:14573"/>
        <dbReference type="ChEBI" id="CHEBI:15377"/>
        <dbReference type="ChEBI" id="CHEBI:15378"/>
        <dbReference type="ChEBI" id="CHEBI:17790"/>
        <dbReference type="ChEBI" id="CHEBI:140522"/>
        <dbReference type="ChEBI" id="CHEBI:140523"/>
        <dbReference type="EC" id="3.1.1.11"/>
    </reaction>
</comment>
<evidence type="ECO:0000256" key="1">
    <source>
        <dbReference type="ARBA" id="ARBA00008891"/>
    </source>
</evidence>
<dbReference type="RefSeq" id="WP_231006964.1">
    <property type="nucleotide sequence ID" value="NZ_JAJNEC010000005.1"/>
</dbReference>
<accession>A0ABS8PUK2</accession>
<dbReference type="EC" id="3.1.1.11" evidence="5"/>
<dbReference type="InterPro" id="IPR000070">
    <property type="entry name" value="Pectinesterase_cat"/>
</dbReference>
<keyword evidence="2 5" id="KW-0378">Hydrolase</keyword>
<proteinExistence type="inferred from homology"/>
<dbReference type="Proteomes" id="UP001199816">
    <property type="component" value="Unassembled WGS sequence"/>
</dbReference>
<evidence type="ECO:0000313" key="8">
    <source>
        <dbReference type="EMBL" id="MCD2424755.1"/>
    </source>
</evidence>
<keyword evidence="6" id="KW-1133">Transmembrane helix</keyword>
<feature type="domain" description="Pectinesterase catalytic" evidence="7">
    <location>
        <begin position="66"/>
        <end position="342"/>
    </location>
</feature>
<dbReference type="EMBL" id="JAJNEC010000005">
    <property type="protein sequence ID" value="MCD2424755.1"/>
    <property type="molecule type" value="Genomic_DNA"/>
</dbReference>
<reference evidence="8 9" key="1">
    <citation type="submission" date="2021-11" db="EMBL/GenBank/DDBJ databases">
        <title>Genomic of Niabella pedocola.</title>
        <authorList>
            <person name="Wu T."/>
        </authorList>
    </citation>
    <scope>NUCLEOTIDE SEQUENCE [LARGE SCALE GENOMIC DNA]</scope>
    <source>
        <strain evidence="8 9">JCM 31011</strain>
    </source>
</reference>
<evidence type="ECO:0000256" key="5">
    <source>
        <dbReference type="RuleBase" id="RU000589"/>
    </source>
</evidence>
<keyword evidence="9" id="KW-1185">Reference proteome</keyword>
<evidence type="ECO:0000259" key="7">
    <source>
        <dbReference type="Pfam" id="PF01095"/>
    </source>
</evidence>
<dbReference type="PROSITE" id="PS00503">
    <property type="entry name" value="PECTINESTERASE_2"/>
    <property type="match status" value="1"/>
</dbReference>
<comment type="similarity">
    <text evidence="1">Belongs to the pectinesterase family.</text>
</comment>
<dbReference type="InterPro" id="IPR012334">
    <property type="entry name" value="Pectin_lyas_fold"/>
</dbReference>
<keyword evidence="3 5" id="KW-0063">Aspartyl esterase</keyword>
<dbReference type="PANTHER" id="PTHR31321">
    <property type="entry name" value="ACYL-COA THIOESTER HYDROLASE YBHC-RELATED"/>
    <property type="match status" value="1"/>
</dbReference>
<name>A0ABS8PUK2_9BACT</name>
<feature type="transmembrane region" description="Helical" evidence="6">
    <location>
        <begin position="32"/>
        <end position="49"/>
    </location>
</feature>
<keyword evidence="6" id="KW-0472">Membrane</keyword>
<dbReference type="SUPFAM" id="SSF51126">
    <property type="entry name" value="Pectin lyase-like"/>
    <property type="match status" value="1"/>
</dbReference>
<evidence type="ECO:0000256" key="2">
    <source>
        <dbReference type="ARBA" id="ARBA00022801"/>
    </source>
</evidence>
<dbReference type="InterPro" id="IPR033131">
    <property type="entry name" value="Pectinesterase_Asp_AS"/>
</dbReference>
<dbReference type="Pfam" id="PF01095">
    <property type="entry name" value="Pectinesterase"/>
    <property type="match status" value="1"/>
</dbReference>
<evidence type="ECO:0000256" key="6">
    <source>
        <dbReference type="SAM" id="Phobius"/>
    </source>
</evidence>
<comment type="caution">
    <text evidence="8">The sequence shown here is derived from an EMBL/GenBank/DDBJ whole genome shotgun (WGS) entry which is preliminary data.</text>
</comment>
<dbReference type="PANTHER" id="PTHR31321:SF57">
    <property type="entry name" value="PECTINESTERASE 53-RELATED"/>
    <property type="match status" value="1"/>
</dbReference>
<keyword evidence="6" id="KW-0812">Transmembrane</keyword>
<evidence type="ECO:0000256" key="3">
    <source>
        <dbReference type="ARBA" id="ARBA00023085"/>
    </source>
</evidence>
<protein>
    <recommendedName>
        <fullName evidence="5">Pectinesterase</fullName>
        <ecNumber evidence="5">3.1.1.11</ecNumber>
    </recommendedName>
</protein>
<feature type="active site" evidence="4">
    <location>
        <position position="215"/>
    </location>
</feature>
<gene>
    <name evidence="8" type="ORF">LQ567_18375</name>
</gene>
<comment type="pathway">
    <text evidence="5">Glycan metabolism; pectin degradation; 2-dehydro-3-deoxy-D-gluconate from pectin: step 1/5.</text>
</comment>
<organism evidence="8 9">
    <name type="scientific">Niabella pedocola</name>
    <dbReference type="NCBI Taxonomy" id="1752077"/>
    <lineage>
        <taxon>Bacteria</taxon>
        <taxon>Pseudomonadati</taxon>
        <taxon>Bacteroidota</taxon>
        <taxon>Chitinophagia</taxon>
        <taxon>Chitinophagales</taxon>
        <taxon>Chitinophagaceae</taxon>
        <taxon>Niabella</taxon>
    </lineage>
</organism>
<sequence>MKKRMMPIVQSPGPGRSPDLTTIFTDRLPNKVCMKVIVIIFLLFAYTAIPARGQTANPEKYQYVFTVAQDGSGNFTKIQDAIRAMRGYPLAPITLYIRNGVYNEKIELPANNTDVTFIGESVDSTIITYADYSGKGSLTTFTSYTAKISGNRFIAENITFVNAAGPVGQALALYVDADQALFKNCRFIGNQDTIFNGGETARQFFWNCYIEGTTDFIFGPATALYSHCIIKAKANSYITAASTTKGKAFGLVFTHCRILAEPGVKKLFLGRPWRAYAKTVFIHCEMPAAIAPEGWHNWSNPDNEKTVYYGEYGSQGPGSSASKRVSWARNIGAVAATLYTPEQVFATCSPQLPAATTWYKNIQPAAFKWPVK</sequence>
<evidence type="ECO:0000256" key="4">
    <source>
        <dbReference type="PROSITE-ProRule" id="PRU10040"/>
    </source>
</evidence>
<dbReference type="InterPro" id="IPR011050">
    <property type="entry name" value="Pectin_lyase_fold/virulence"/>
</dbReference>